<name>A0A2M9BCH9_9MICO</name>
<dbReference type="EMBL" id="PGFB01000005">
    <property type="protein sequence ID" value="PJJ55667.1"/>
    <property type="molecule type" value="Genomic_DNA"/>
</dbReference>
<keyword evidence="6" id="KW-1185">Reference proteome</keyword>
<evidence type="ECO:0000256" key="4">
    <source>
        <dbReference type="PIRNR" id="PIRNR006078"/>
    </source>
</evidence>
<sequence>MSRIVIAPDSFKGSASAVVVARAIAEGWRSVRPHDEIVLLPMADGGEGTLDAFELAVPGACRMPVTVDGPGRTNAPDADADAVDAAWLLLPDGTGVVELAATSGITLFGELAPFDAHTSGFGQAIRAALDHGVRRLLLAVGGSASSDGGAGALSALGVRLLDQNGRPLARGNRGLESLAAVDLTALAALPAGGAIVLSDVTNPLLGPAGAAAVFGPQKGADAAAVARLEANLVRLAGLLAGVDPSTPGAGAAGGTAFGLLVWGAELASGAQAVAEVVGLADAVRGADLVITGEGRFDEQSAAGKVVSQIAAVAGATDAGSAAAGVATSVALVAGLIEAPVDGFAASVSLTELAGSSAAAMAHTERWLREAGAVLASTALAAD</sequence>
<comment type="caution">
    <text evidence="5">The sequence shown here is derived from an EMBL/GenBank/DDBJ whole genome shotgun (WGS) entry which is preliminary data.</text>
</comment>
<dbReference type="RefSeq" id="WP_100345915.1">
    <property type="nucleotide sequence ID" value="NZ_PGFB01000005.1"/>
</dbReference>
<evidence type="ECO:0000313" key="5">
    <source>
        <dbReference type="EMBL" id="PJJ55667.1"/>
    </source>
</evidence>
<dbReference type="InterPro" id="IPR018197">
    <property type="entry name" value="Glycerate_kinase_RE-like"/>
</dbReference>
<evidence type="ECO:0000256" key="1">
    <source>
        <dbReference type="ARBA" id="ARBA00006284"/>
    </source>
</evidence>
<dbReference type="NCBIfam" id="TIGR00045">
    <property type="entry name" value="glycerate kinase"/>
    <property type="match status" value="1"/>
</dbReference>
<dbReference type="GO" id="GO:0031388">
    <property type="term" value="P:organic acid phosphorylation"/>
    <property type="evidence" value="ECO:0007669"/>
    <property type="project" value="UniProtKB-UniRule"/>
</dbReference>
<gene>
    <name evidence="5" type="ORF">CLV54_3017</name>
</gene>
<dbReference type="PANTHER" id="PTHR21599:SF0">
    <property type="entry name" value="GLYCERATE KINASE"/>
    <property type="match status" value="1"/>
</dbReference>
<dbReference type="PIRSF" id="PIRSF006078">
    <property type="entry name" value="GlxK"/>
    <property type="match status" value="1"/>
</dbReference>
<keyword evidence="3 4" id="KW-0418">Kinase</keyword>
<dbReference type="Proteomes" id="UP000230161">
    <property type="component" value="Unassembled WGS sequence"/>
</dbReference>
<dbReference type="OrthoDB" id="9774290at2"/>
<organism evidence="5 6">
    <name type="scientific">Compostimonas suwonensis</name>
    <dbReference type="NCBI Taxonomy" id="1048394"/>
    <lineage>
        <taxon>Bacteria</taxon>
        <taxon>Bacillati</taxon>
        <taxon>Actinomycetota</taxon>
        <taxon>Actinomycetes</taxon>
        <taxon>Micrococcales</taxon>
        <taxon>Microbacteriaceae</taxon>
        <taxon>Compostimonas</taxon>
    </lineage>
</organism>
<proteinExistence type="inferred from homology"/>
<protein>
    <submittedName>
        <fullName evidence="5">Glycerate kinase</fullName>
    </submittedName>
</protein>
<dbReference type="GO" id="GO:0008887">
    <property type="term" value="F:glycerate kinase activity"/>
    <property type="evidence" value="ECO:0007669"/>
    <property type="project" value="UniProtKB-UniRule"/>
</dbReference>
<keyword evidence="2 4" id="KW-0808">Transferase</keyword>
<dbReference type="AlphaFoldDB" id="A0A2M9BCH9"/>
<dbReference type="Gene3D" id="3.90.1510.10">
    <property type="entry name" value="Glycerate kinase, domain 2"/>
    <property type="match status" value="1"/>
</dbReference>
<dbReference type="InterPro" id="IPR004381">
    <property type="entry name" value="Glycerate_kinase"/>
</dbReference>
<comment type="similarity">
    <text evidence="1 4">Belongs to the glycerate kinase type-1 family.</text>
</comment>
<dbReference type="PANTHER" id="PTHR21599">
    <property type="entry name" value="GLYCERATE KINASE"/>
    <property type="match status" value="1"/>
</dbReference>
<dbReference type="InterPro" id="IPR036129">
    <property type="entry name" value="Glycerate_kinase_sf"/>
</dbReference>
<reference evidence="5 6" key="1">
    <citation type="submission" date="2017-11" db="EMBL/GenBank/DDBJ databases">
        <title>Genomic Encyclopedia of Archaeal and Bacterial Type Strains, Phase II (KMG-II): From Individual Species to Whole Genera.</title>
        <authorList>
            <person name="Goeker M."/>
        </authorList>
    </citation>
    <scope>NUCLEOTIDE SEQUENCE [LARGE SCALE GENOMIC DNA]</scope>
    <source>
        <strain evidence="5 6">DSM 25625</strain>
    </source>
</reference>
<dbReference type="Pfam" id="PF02595">
    <property type="entry name" value="Gly_kinase"/>
    <property type="match status" value="1"/>
</dbReference>
<evidence type="ECO:0000256" key="3">
    <source>
        <dbReference type="ARBA" id="ARBA00022777"/>
    </source>
</evidence>
<evidence type="ECO:0000313" key="6">
    <source>
        <dbReference type="Proteomes" id="UP000230161"/>
    </source>
</evidence>
<dbReference type="SUPFAM" id="SSF110738">
    <property type="entry name" value="Glycerate kinase I"/>
    <property type="match status" value="1"/>
</dbReference>
<evidence type="ECO:0000256" key="2">
    <source>
        <dbReference type="ARBA" id="ARBA00022679"/>
    </source>
</evidence>
<dbReference type="Gene3D" id="3.40.50.10350">
    <property type="entry name" value="Glycerate kinase, domain 1"/>
    <property type="match status" value="1"/>
</dbReference>
<accession>A0A2M9BCH9</accession>
<dbReference type="InterPro" id="IPR018193">
    <property type="entry name" value="Glyc_kinase_flavodox-like_fold"/>
</dbReference>